<gene>
    <name evidence="1" type="ORF">TM448B01520_0011</name>
</gene>
<name>A0A6M3XQX2_9ZZZZ</name>
<protein>
    <submittedName>
        <fullName evidence="1">Uncharacterized protein</fullName>
    </submittedName>
</protein>
<accession>A0A6M3XQX2</accession>
<organism evidence="1">
    <name type="scientific">viral metagenome</name>
    <dbReference type="NCBI Taxonomy" id="1070528"/>
    <lineage>
        <taxon>unclassified sequences</taxon>
        <taxon>metagenomes</taxon>
        <taxon>organismal metagenomes</taxon>
    </lineage>
</organism>
<evidence type="ECO:0000313" key="1">
    <source>
        <dbReference type="EMBL" id="QJH99193.1"/>
    </source>
</evidence>
<reference evidence="1" key="1">
    <citation type="submission" date="2020-03" db="EMBL/GenBank/DDBJ databases">
        <title>The deep terrestrial virosphere.</title>
        <authorList>
            <person name="Holmfeldt K."/>
            <person name="Nilsson E."/>
            <person name="Simone D."/>
            <person name="Lopez-Fernandez M."/>
            <person name="Wu X."/>
            <person name="de Brujin I."/>
            <person name="Lundin D."/>
            <person name="Andersson A."/>
            <person name="Bertilsson S."/>
            <person name="Dopson M."/>
        </authorList>
    </citation>
    <scope>NUCLEOTIDE SEQUENCE</scope>
    <source>
        <strain evidence="1">TM448B01520</strain>
    </source>
</reference>
<sequence length="117" mass="13720">MIDIIENCQIAGMKKISLGMCIKRQMAAKEHMPQQVKIAMRLRDKKGSTGNLKIEFDKMLICWYYPCPNCFLNFAALDKVYAPYRATKAAEYSAYYKKRFRGRWFETITSPPYSREV</sequence>
<dbReference type="AlphaFoldDB" id="A0A6M3XQX2"/>
<proteinExistence type="predicted"/>
<dbReference type="EMBL" id="MT144774">
    <property type="protein sequence ID" value="QJH99193.1"/>
    <property type="molecule type" value="Genomic_DNA"/>
</dbReference>